<dbReference type="FunFam" id="3.40.50.300:FF:000533">
    <property type="entry name" value="Helicase, Snf2 family"/>
    <property type="match status" value="1"/>
</dbReference>
<comment type="caution">
    <text evidence="4">The sequence shown here is derived from an EMBL/GenBank/DDBJ whole genome shotgun (WGS) entry which is preliminary data.</text>
</comment>
<dbReference type="CDD" id="cd18012">
    <property type="entry name" value="DEXQc_arch_SWI2_SNF2"/>
    <property type="match status" value="1"/>
</dbReference>
<dbReference type="SMART" id="SM00487">
    <property type="entry name" value="DEXDc"/>
    <property type="match status" value="1"/>
</dbReference>
<reference evidence="4 5" key="1">
    <citation type="submission" date="2020-08" db="EMBL/GenBank/DDBJ databases">
        <title>Genomic Encyclopedia of Type Strains, Phase IV (KMG-IV): sequencing the most valuable type-strain genomes for metagenomic binning, comparative biology and taxonomic classification.</title>
        <authorList>
            <person name="Goeker M."/>
        </authorList>
    </citation>
    <scope>NUCLEOTIDE SEQUENCE [LARGE SCALE GENOMIC DNA]</scope>
    <source>
        <strain evidence="4 5">DSM 5391</strain>
    </source>
</reference>
<feature type="domain" description="Helicase ATP-binding" evidence="2">
    <location>
        <begin position="485"/>
        <end position="716"/>
    </location>
</feature>
<dbReference type="PROSITE" id="PS51194">
    <property type="entry name" value="HELICASE_CTER"/>
    <property type="match status" value="1"/>
</dbReference>
<dbReference type="Gene3D" id="3.40.50.300">
    <property type="entry name" value="P-loop containing nucleotide triphosphate hydrolases"/>
    <property type="match status" value="1"/>
</dbReference>
<dbReference type="PANTHER" id="PTHR10799">
    <property type="entry name" value="SNF2/RAD54 HELICASE FAMILY"/>
    <property type="match status" value="1"/>
</dbReference>
<evidence type="ECO:0000256" key="1">
    <source>
        <dbReference type="ARBA" id="ARBA00022801"/>
    </source>
</evidence>
<keyword evidence="5" id="KW-1185">Reference proteome</keyword>
<dbReference type="CDD" id="cd18793">
    <property type="entry name" value="SF2_C_SNF"/>
    <property type="match status" value="1"/>
</dbReference>
<keyword evidence="4" id="KW-0547">Nucleotide-binding</keyword>
<evidence type="ECO:0000259" key="2">
    <source>
        <dbReference type="PROSITE" id="PS51192"/>
    </source>
</evidence>
<dbReference type="Gene3D" id="3.40.50.10810">
    <property type="entry name" value="Tandem AAA-ATPase domain"/>
    <property type="match status" value="2"/>
</dbReference>
<dbReference type="InterPro" id="IPR038718">
    <property type="entry name" value="SNF2-like_sf"/>
</dbReference>
<gene>
    <name evidence="4" type="ORF">HNR53_003912</name>
</gene>
<dbReference type="GO" id="GO:0004386">
    <property type="term" value="F:helicase activity"/>
    <property type="evidence" value="ECO:0007669"/>
    <property type="project" value="UniProtKB-KW"/>
</dbReference>
<name>A0A7X0HUT4_9BACI</name>
<feature type="domain" description="Helicase C-terminal" evidence="3">
    <location>
        <begin position="844"/>
        <end position="998"/>
    </location>
</feature>
<dbReference type="Pfam" id="PF00271">
    <property type="entry name" value="Helicase_C"/>
    <property type="match status" value="1"/>
</dbReference>
<dbReference type="InterPro" id="IPR022138">
    <property type="entry name" value="DUF3670"/>
</dbReference>
<dbReference type="PROSITE" id="PS51192">
    <property type="entry name" value="HELICASE_ATP_BIND_1"/>
    <property type="match status" value="1"/>
</dbReference>
<dbReference type="RefSeq" id="WP_184528989.1">
    <property type="nucleotide sequence ID" value="NZ_JACHGK010000018.1"/>
</dbReference>
<dbReference type="Proteomes" id="UP000531594">
    <property type="component" value="Unassembled WGS sequence"/>
</dbReference>
<dbReference type="InterPro" id="IPR000330">
    <property type="entry name" value="SNF2_N"/>
</dbReference>
<dbReference type="Pfam" id="PF12419">
    <property type="entry name" value="DUF3670"/>
    <property type="match status" value="1"/>
</dbReference>
<organism evidence="4 5">
    <name type="scientific">Bacillus benzoevorans</name>
    <dbReference type="NCBI Taxonomy" id="1456"/>
    <lineage>
        <taxon>Bacteria</taxon>
        <taxon>Bacillati</taxon>
        <taxon>Bacillota</taxon>
        <taxon>Bacilli</taxon>
        <taxon>Bacillales</taxon>
        <taxon>Bacillaceae</taxon>
        <taxon>Bacillus</taxon>
    </lineage>
</organism>
<protein>
    <submittedName>
        <fullName evidence="4">SNF2 family DNA or RNA helicase</fullName>
    </submittedName>
</protein>
<accession>A0A7X0HUT4</accession>
<dbReference type="GO" id="GO:0016787">
    <property type="term" value="F:hydrolase activity"/>
    <property type="evidence" value="ECO:0007669"/>
    <property type="project" value="UniProtKB-KW"/>
</dbReference>
<evidence type="ECO:0000313" key="5">
    <source>
        <dbReference type="Proteomes" id="UP000531594"/>
    </source>
</evidence>
<evidence type="ECO:0000259" key="3">
    <source>
        <dbReference type="PROSITE" id="PS51194"/>
    </source>
</evidence>
<evidence type="ECO:0000313" key="4">
    <source>
        <dbReference type="EMBL" id="MBB6447233.1"/>
    </source>
</evidence>
<dbReference type="InterPro" id="IPR027417">
    <property type="entry name" value="P-loop_NTPase"/>
</dbReference>
<dbReference type="SUPFAM" id="SSF52540">
    <property type="entry name" value="P-loop containing nucleoside triphosphate hydrolases"/>
    <property type="match status" value="2"/>
</dbReference>
<sequence>MLKTRYIKILVSELGTEQYFLSAMDEGDRYFYPSVWQHLLLNGHKESFYGTMVDHKTVAGIEGIVLNGWQLATLFSGEQFNRMVDWDWDETAGLCLAAAHTVYDAISEKEWMPDFASWEQDEFRWALPDRVVNEFLPAFWEQNGVRSFMEKWFNLALEGYMKQNRELKYSFGKKLQALRDGTIAPSQLAEYFDEDSFREWIGIKESAVPFTLGVKLEEPADAADFWTLECFLRDKKNQDLVVDLGNSGEYPRTWLPHLETVQAEQERWMRLFPWLNGGKHEPRLTDKLSENEAWLFLTDVSETLLALGVDILLPSWWQAMKSASLKVKAKVKSASTSYRPSFVGLQAMLDYDWRFSMNGVELSEEEFNQLVDEKRRLVFVRGRWIKLDPEFIHQIQELMKKAEKEGLQVRDVIEQELFAEEGVGSIADELENPKAFAKIQIELNRQWKSMIKGLRNLQELPLEPVPQSFRGELRPYQQLGMSWLLYLRKFGFGGCLADDMGLGKTVQLISYMLKVKEENGGAVAKVTGNSGKAATAGIAANPSETNVGPRIAANPGETNADAEIAGYPGETAATAEIAGNSSETTAAEQTEAALIICPTSVLGNWQKELERFAPDLSIYLHYGPARPHGEEFAAKVLEADVVLTSYGLTHLDLDDFLQLTWSTIAIDEAQNIKNADTKQSRAVRKLKGQHHIALTGTPMENRLSELWSIFDFINHGYLGSSGQFQKRFVLPIERDDEKERIRQLQALIRPFLLRRTKKDEDVALNLPDKLEQKEYCPLTAEQASLYEQLVHDSLADIDKLSPFERKGLILQMLSRLKQLCNHPALYLKEQRPVNLIERSAKLEKLQELVGAVLEQEESCLIFTQYIEMGHMIQTMIEEEFGVEVPFLNGSVAKSQRDRMIDEFQNREFPIFLLSLKAGGTGLNLTAANHVIHYDRWWNPAVENQATDRAYRIGQKRFVHVHKMICTGTLEEKIDLMLDKKQSLNDEIIQSDSWITELSTDDLRELIHLGK</sequence>
<keyword evidence="4" id="KW-0347">Helicase</keyword>
<dbReference type="InterPro" id="IPR049730">
    <property type="entry name" value="SNF2/RAD54-like_C"/>
</dbReference>
<dbReference type="SMART" id="SM00490">
    <property type="entry name" value="HELICc"/>
    <property type="match status" value="1"/>
</dbReference>
<dbReference type="InterPro" id="IPR001650">
    <property type="entry name" value="Helicase_C-like"/>
</dbReference>
<proteinExistence type="predicted"/>
<dbReference type="GO" id="GO:0005524">
    <property type="term" value="F:ATP binding"/>
    <property type="evidence" value="ECO:0007669"/>
    <property type="project" value="InterPro"/>
</dbReference>
<keyword evidence="4" id="KW-0067">ATP-binding</keyword>
<dbReference type="InterPro" id="IPR014001">
    <property type="entry name" value="Helicase_ATP-bd"/>
</dbReference>
<keyword evidence="1" id="KW-0378">Hydrolase</keyword>
<dbReference type="AlphaFoldDB" id="A0A7X0HUT4"/>
<dbReference type="Pfam" id="PF00176">
    <property type="entry name" value="SNF2-rel_dom"/>
    <property type="match status" value="1"/>
</dbReference>
<dbReference type="EMBL" id="JACHGK010000018">
    <property type="protein sequence ID" value="MBB6447233.1"/>
    <property type="molecule type" value="Genomic_DNA"/>
</dbReference>